<accession>A0A5D0CQB2</accession>
<evidence type="ECO:0000259" key="1">
    <source>
        <dbReference type="Pfam" id="PF04865"/>
    </source>
</evidence>
<dbReference type="AlphaFoldDB" id="A0A5D0CQB2"/>
<dbReference type="PANTHER" id="PTHR35862">
    <property type="entry name" value="FELS-2 PROPHAGE PROTEIN"/>
    <property type="match status" value="1"/>
</dbReference>
<evidence type="ECO:0000259" key="2">
    <source>
        <dbReference type="Pfam" id="PF26078"/>
    </source>
</evidence>
<reference evidence="4 5" key="1">
    <citation type="submission" date="2019-08" db="EMBL/GenBank/DDBJ databases">
        <title>Genome sequencing of Paenibacillus faecis DSM 23593(T).</title>
        <authorList>
            <person name="Kook J.-K."/>
            <person name="Park S.-N."/>
            <person name="Lim Y.K."/>
        </authorList>
    </citation>
    <scope>NUCLEOTIDE SEQUENCE [LARGE SCALE GENOMIC DNA]</scope>
    <source>
        <strain evidence="4 5">DSM 23593</strain>
    </source>
</reference>
<evidence type="ECO:0000259" key="3">
    <source>
        <dbReference type="Pfam" id="PF26079"/>
    </source>
</evidence>
<organism evidence="4 5">
    <name type="scientific">Paenibacillus faecis</name>
    <dbReference type="NCBI Taxonomy" id="862114"/>
    <lineage>
        <taxon>Bacteria</taxon>
        <taxon>Bacillati</taxon>
        <taxon>Bacillota</taxon>
        <taxon>Bacilli</taxon>
        <taxon>Bacillales</taxon>
        <taxon>Paenibacillaceae</taxon>
        <taxon>Paenibacillus</taxon>
    </lineage>
</organism>
<dbReference type="Pfam" id="PF26079">
    <property type="entry name" value="Baseplate_J_C"/>
    <property type="match status" value="1"/>
</dbReference>
<dbReference type="PIRSF" id="PIRSF020481">
    <property type="entry name" value="BAP"/>
    <property type="match status" value="1"/>
</dbReference>
<protein>
    <submittedName>
        <fullName evidence="4">Baseplate J/gp47 family protein</fullName>
    </submittedName>
</protein>
<dbReference type="Pfam" id="PF26078">
    <property type="entry name" value="Baseplate_J_M"/>
    <property type="match status" value="1"/>
</dbReference>
<comment type="caution">
    <text evidence="4">The sequence shown here is derived from an EMBL/GenBank/DDBJ whole genome shotgun (WGS) entry which is preliminary data.</text>
</comment>
<evidence type="ECO:0000313" key="5">
    <source>
        <dbReference type="Proteomes" id="UP000325218"/>
    </source>
</evidence>
<sequence length="377" mass="40389">MSSSFDTLKDIDFVDVDPTEIQNSIITTFEAIDGTRLYPADPRRLFLLALAQIIIQQQALLNHNKKNDLLKYASGPMLDHIAVLYDVTRLPAEPAITTLQFNLSIPLTSATIIPAGTRVGPASGAGTILFMTDKVLEIPAGGVSGTVMASCTVPGIVGNGFLAGQLNTLVDPIPFIQSVANITESTGGAEEETDDAFRSRIRSAPESFSVAGPEGAYRYWAMTASSSIIDVAVKSPAPCEVVVVPLLRGGELPTEDILNDVSAVLNDRSVRPLTDQVTVQAPEKVNYNIDIKFYVDRARATEATSVEAAVKAAVDTYRLWQKSKLGRDINPSELIWRVMSAGALRVEVTAPVFTEVSELQVAQDATVNVVNGGLADD</sequence>
<feature type="domain" description="Baseplate J-like central" evidence="2">
    <location>
        <begin position="210"/>
        <end position="281"/>
    </location>
</feature>
<dbReference type="PANTHER" id="PTHR35862:SF1">
    <property type="entry name" value="FELS-2 PROPHAGE PROTEIN"/>
    <property type="match status" value="1"/>
</dbReference>
<dbReference type="InterPro" id="IPR052726">
    <property type="entry name" value="Phage_Baseplate_Hub"/>
</dbReference>
<dbReference type="InterPro" id="IPR058531">
    <property type="entry name" value="Baseplate_J_M"/>
</dbReference>
<name>A0A5D0CQB2_9BACL</name>
<feature type="domain" description="Baseplate protein J-like barrel" evidence="1">
    <location>
        <begin position="108"/>
        <end position="188"/>
    </location>
</feature>
<dbReference type="InterPro" id="IPR058530">
    <property type="entry name" value="Baseplate_J-like_C"/>
</dbReference>
<dbReference type="RefSeq" id="WP_148457083.1">
    <property type="nucleotide sequence ID" value="NZ_VSDO01000005.1"/>
</dbReference>
<dbReference type="Pfam" id="PF04865">
    <property type="entry name" value="Baseplate_J"/>
    <property type="match status" value="1"/>
</dbReference>
<dbReference type="OrthoDB" id="9793802at2"/>
<feature type="domain" description="Baseplate J-like C-terminal" evidence="3">
    <location>
        <begin position="289"/>
        <end position="368"/>
    </location>
</feature>
<proteinExistence type="predicted"/>
<dbReference type="EMBL" id="VSDO01000005">
    <property type="protein sequence ID" value="TYA10937.1"/>
    <property type="molecule type" value="Genomic_DNA"/>
</dbReference>
<dbReference type="Proteomes" id="UP000325218">
    <property type="component" value="Unassembled WGS sequence"/>
</dbReference>
<dbReference type="InterPro" id="IPR014507">
    <property type="entry name" value="Baseplate_assembly_J_pred"/>
</dbReference>
<gene>
    <name evidence="4" type="ORF">FRY98_24520</name>
</gene>
<keyword evidence="5" id="KW-1185">Reference proteome</keyword>
<dbReference type="InterPro" id="IPR006949">
    <property type="entry name" value="Barrel_Baseplate_J-like"/>
</dbReference>
<evidence type="ECO:0000313" key="4">
    <source>
        <dbReference type="EMBL" id="TYA10937.1"/>
    </source>
</evidence>